<name>M6WL29_LEPBO</name>
<dbReference type="Proteomes" id="UP000012159">
    <property type="component" value="Unassembled WGS sequence"/>
</dbReference>
<feature type="transmembrane region" description="Helical" evidence="1">
    <location>
        <begin position="19"/>
        <end position="36"/>
    </location>
</feature>
<keyword evidence="1" id="KW-1133">Transmembrane helix</keyword>
<reference evidence="2 3" key="1">
    <citation type="submission" date="2013-01" db="EMBL/GenBank/DDBJ databases">
        <authorList>
            <person name="Harkins D.M."/>
            <person name="Durkin A.S."/>
            <person name="Brinkac L.M."/>
            <person name="Haft D.H."/>
            <person name="Selengut J.D."/>
            <person name="Sanka R."/>
            <person name="DePew J."/>
            <person name="Purushe J."/>
            <person name="Picardeau M."/>
            <person name="Werts C."/>
            <person name="Goarant C."/>
            <person name="Vinetz J.M."/>
            <person name="Sutton G.G."/>
            <person name="Nierman W.C."/>
            <person name="Fouts D.E."/>
        </authorList>
    </citation>
    <scope>NUCLEOTIDE SEQUENCE [LARGE SCALE GENOMIC DNA]</scope>
    <source>
        <strain evidence="2 3">200901868</strain>
    </source>
</reference>
<keyword evidence="1" id="KW-0472">Membrane</keyword>
<evidence type="ECO:0000313" key="3">
    <source>
        <dbReference type="Proteomes" id="UP000012159"/>
    </source>
</evidence>
<protein>
    <submittedName>
        <fullName evidence="2">Uncharacterized protein</fullName>
    </submittedName>
</protein>
<sequence length="37" mass="4424">MIESFYGTMEANRFKRRKISGLIFEFGICFLFWGSLK</sequence>
<dbReference type="AlphaFoldDB" id="M6WL29"/>
<evidence type="ECO:0000256" key="1">
    <source>
        <dbReference type="SAM" id="Phobius"/>
    </source>
</evidence>
<gene>
    <name evidence="2" type="ORF">LEP1GSC133_1648</name>
</gene>
<keyword evidence="1" id="KW-0812">Transmembrane</keyword>
<dbReference type="EMBL" id="AKWF02000076">
    <property type="protein sequence ID" value="EMO62478.1"/>
    <property type="molecule type" value="Genomic_DNA"/>
</dbReference>
<organism evidence="2 3">
    <name type="scientific">Leptospira borgpetersenii serovar Pomona str. 200901868</name>
    <dbReference type="NCBI Taxonomy" id="1192866"/>
    <lineage>
        <taxon>Bacteria</taxon>
        <taxon>Pseudomonadati</taxon>
        <taxon>Spirochaetota</taxon>
        <taxon>Spirochaetia</taxon>
        <taxon>Leptospirales</taxon>
        <taxon>Leptospiraceae</taxon>
        <taxon>Leptospira</taxon>
    </lineage>
</organism>
<proteinExistence type="predicted"/>
<accession>M6WL29</accession>
<comment type="caution">
    <text evidence="2">The sequence shown here is derived from an EMBL/GenBank/DDBJ whole genome shotgun (WGS) entry which is preliminary data.</text>
</comment>
<evidence type="ECO:0000313" key="2">
    <source>
        <dbReference type="EMBL" id="EMO62478.1"/>
    </source>
</evidence>